<name>A0A202ECL1_9EURY</name>
<organism evidence="2 3">
    <name type="scientific">Natronolimnobius baerhuensis</name>
    <dbReference type="NCBI Taxonomy" id="253108"/>
    <lineage>
        <taxon>Archaea</taxon>
        <taxon>Methanobacteriati</taxon>
        <taxon>Methanobacteriota</taxon>
        <taxon>Stenosarchaea group</taxon>
        <taxon>Halobacteria</taxon>
        <taxon>Halobacteriales</taxon>
        <taxon>Natrialbaceae</taxon>
        <taxon>Natronolimnobius</taxon>
    </lineage>
</organism>
<dbReference type="SUPFAM" id="SSF51126">
    <property type="entry name" value="Pectin lyase-like"/>
    <property type="match status" value="1"/>
</dbReference>
<evidence type="ECO:0000313" key="3">
    <source>
        <dbReference type="Proteomes" id="UP000196084"/>
    </source>
</evidence>
<dbReference type="RefSeq" id="WP_087714018.1">
    <property type="nucleotide sequence ID" value="NZ_MWPH01000001.1"/>
</dbReference>
<feature type="compositionally biased region" description="Low complexity" evidence="1">
    <location>
        <begin position="295"/>
        <end position="306"/>
    </location>
</feature>
<dbReference type="InterPro" id="IPR006311">
    <property type="entry name" value="TAT_signal"/>
</dbReference>
<evidence type="ECO:0008006" key="4">
    <source>
        <dbReference type="Google" id="ProtNLM"/>
    </source>
</evidence>
<proteinExistence type="predicted"/>
<dbReference type="PROSITE" id="PS51318">
    <property type="entry name" value="TAT"/>
    <property type="match status" value="1"/>
</dbReference>
<feature type="compositionally biased region" description="Acidic residues" evidence="1">
    <location>
        <begin position="307"/>
        <end position="317"/>
    </location>
</feature>
<gene>
    <name evidence="2" type="ORF">B2G88_03885</name>
</gene>
<feature type="region of interest" description="Disordered" evidence="1">
    <location>
        <begin position="267"/>
        <end position="317"/>
    </location>
</feature>
<dbReference type="AlphaFoldDB" id="A0A202ECL1"/>
<sequence length="640" mass="67230">MSENTDPRPEDNSLLGRRSYLKVAAGAAALGIASTGAAADEDYDVIEVSAGDTYSVTLGSGDTFENTLIDITARGAKYQINASGSDWLIRNVGVRGEWDGYSKAEPLIASVSRNGTGRIENLYLGDGAPDDTYPGATGIYVANSHAGVLEIDRVNIQGYPDNAIYGSSPGDLSRHPSGGGGGGEVHITNSYAADCRAGGFRIGSSGSYAENCVAVGCDRNFWGFYHDTEAIDCDFSDARFGDVGTGDGHWGHNATVTVTNTRYETTVNHSGRINGSSAGSPQRTEPSDVEGVPLSAEDAASGSSSESPDESDESDDDAEIDGHVLAFVTDPDARNASYEFTAEGAVDFYDAPYESPSGGAIEGGTYEDEDFIDADGETVHAGGTTGGGHGDAFVVDGAVTEIDLEQSNLMWVELDGEEKSLEAIIDETGGREDDEETDTEGNLLSFVTEPNARNAAYEFTAEGAVEFTEAPYESPSGGSIEGGTYTGEDFIDADGDTVHAGGITGGGHGDAFLIEGSVTSIDLEQPDVMWVELGGEAMSVEEIIEETGGDDEDDDGEQPSKAIVIDSTETGAEASYTFEVSGTVEKATHRDSSIDDSDIIDGNRVEGSVDDSRDAYWFSGDITDFWLNGDAYVDIEYNAR</sequence>
<dbReference type="OrthoDB" id="247704at2157"/>
<reference evidence="2 3" key="1">
    <citation type="submission" date="2017-02" db="EMBL/GenBank/DDBJ databases">
        <title>Natronthermophilus aegyptiacus gen. nov.,sp. nov., an aerobic, extremely halophilic alkalithermophilic archaeon isolated from the athalassohaline Wadi An Natrun, Egypt.</title>
        <authorList>
            <person name="Zhao B."/>
        </authorList>
    </citation>
    <scope>NUCLEOTIDE SEQUENCE [LARGE SCALE GENOMIC DNA]</scope>
    <source>
        <strain evidence="2 3">CGMCC 1.3597</strain>
    </source>
</reference>
<keyword evidence="3" id="KW-1185">Reference proteome</keyword>
<feature type="compositionally biased region" description="Polar residues" evidence="1">
    <location>
        <begin position="268"/>
        <end position="284"/>
    </location>
</feature>
<evidence type="ECO:0000256" key="1">
    <source>
        <dbReference type="SAM" id="MobiDB-lite"/>
    </source>
</evidence>
<comment type="caution">
    <text evidence="2">The sequence shown here is derived from an EMBL/GenBank/DDBJ whole genome shotgun (WGS) entry which is preliminary data.</text>
</comment>
<dbReference type="InterPro" id="IPR011050">
    <property type="entry name" value="Pectin_lyase_fold/virulence"/>
</dbReference>
<protein>
    <recommendedName>
        <fullName evidence="4">Right handed beta helix domain-containing protein</fullName>
    </recommendedName>
</protein>
<accession>A0A202ECL1</accession>
<dbReference type="Proteomes" id="UP000196084">
    <property type="component" value="Unassembled WGS sequence"/>
</dbReference>
<evidence type="ECO:0000313" key="2">
    <source>
        <dbReference type="EMBL" id="OVE85955.1"/>
    </source>
</evidence>
<dbReference type="EMBL" id="MWPH01000001">
    <property type="protein sequence ID" value="OVE85955.1"/>
    <property type="molecule type" value="Genomic_DNA"/>
</dbReference>